<feature type="domain" description="N-acetyltransferase" evidence="1">
    <location>
        <begin position="5"/>
        <end position="143"/>
    </location>
</feature>
<name>A0ABN0XME3_9LACT</name>
<dbReference type="EMBL" id="BAAACW010000128">
    <property type="protein sequence ID" value="GAA0367866.1"/>
    <property type="molecule type" value="Genomic_DNA"/>
</dbReference>
<evidence type="ECO:0000259" key="1">
    <source>
        <dbReference type="PROSITE" id="PS51186"/>
    </source>
</evidence>
<proteinExistence type="predicted"/>
<accession>A0ABN0XME3</accession>
<keyword evidence="3" id="KW-1185">Reference proteome</keyword>
<dbReference type="PROSITE" id="PS51186">
    <property type="entry name" value="GNAT"/>
    <property type="match status" value="1"/>
</dbReference>
<dbReference type="Proteomes" id="UP001501166">
    <property type="component" value="Unassembled WGS sequence"/>
</dbReference>
<dbReference type="Gene3D" id="3.40.630.30">
    <property type="match status" value="1"/>
</dbReference>
<dbReference type="InterPro" id="IPR000182">
    <property type="entry name" value="GNAT_dom"/>
</dbReference>
<sequence length="143" mass="16908">MWSIKTFNELNTKEWHHIVKERIKVFVVEQTSAYQEVDDYDLEAVHIYKKDSGQLKAYARLFEKDGKITFGRVLVPKEGRGEGNGRKLLETVLAYARAHYPNREIEIQAEAYLKDFYASFGFKIISDKYLDYDIEHYDMAMRI</sequence>
<comment type="caution">
    <text evidence="2">The sequence shown here is derived from an EMBL/GenBank/DDBJ whole genome shotgun (WGS) entry which is preliminary data.</text>
</comment>
<dbReference type="InterPro" id="IPR016181">
    <property type="entry name" value="Acyl_CoA_acyltransferase"/>
</dbReference>
<protein>
    <submittedName>
        <fullName evidence="2">GNAT family N-acetyltransferase</fullName>
    </submittedName>
</protein>
<evidence type="ECO:0000313" key="3">
    <source>
        <dbReference type="Proteomes" id="UP001501166"/>
    </source>
</evidence>
<reference evidence="2 3" key="1">
    <citation type="journal article" date="2019" name="Int. J. Syst. Evol. Microbiol.">
        <title>The Global Catalogue of Microorganisms (GCM) 10K type strain sequencing project: providing services to taxonomists for standard genome sequencing and annotation.</title>
        <authorList>
            <consortium name="The Broad Institute Genomics Platform"/>
            <consortium name="The Broad Institute Genome Sequencing Center for Infectious Disease"/>
            <person name="Wu L."/>
            <person name="Ma J."/>
        </authorList>
    </citation>
    <scope>NUCLEOTIDE SEQUENCE [LARGE SCALE GENOMIC DNA]</scope>
    <source>
        <strain evidence="2 3">JCM 12662</strain>
    </source>
</reference>
<dbReference type="SUPFAM" id="SSF55729">
    <property type="entry name" value="Acyl-CoA N-acyltransferases (Nat)"/>
    <property type="match status" value="1"/>
</dbReference>
<organism evidence="2 3">
    <name type="scientific">Alkalibacterium iburiense</name>
    <dbReference type="NCBI Taxonomy" id="290589"/>
    <lineage>
        <taxon>Bacteria</taxon>
        <taxon>Bacillati</taxon>
        <taxon>Bacillota</taxon>
        <taxon>Bacilli</taxon>
        <taxon>Lactobacillales</taxon>
        <taxon>Carnobacteriaceae</taxon>
        <taxon>Alkalibacterium</taxon>
    </lineage>
</organism>
<gene>
    <name evidence="2" type="ORF">GCM10008932_19660</name>
</gene>
<dbReference type="RefSeq" id="WP_343756204.1">
    <property type="nucleotide sequence ID" value="NZ_BAAACW010000128.1"/>
</dbReference>
<evidence type="ECO:0000313" key="2">
    <source>
        <dbReference type="EMBL" id="GAA0367866.1"/>
    </source>
</evidence>
<dbReference type="Pfam" id="PF13673">
    <property type="entry name" value="Acetyltransf_10"/>
    <property type="match status" value="1"/>
</dbReference>